<comment type="caution">
    <text evidence="3">The sequence shown here is derived from an EMBL/GenBank/DDBJ whole genome shotgun (WGS) entry which is preliminary data.</text>
</comment>
<proteinExistence type="predicted"/>
<protein>
    <submittedName>
        <fullName evidence="3">META domain protein</fullName>
    </submittedName>
</protein>
<feature type="signal peptide" evidence="1">
    <location>
        <begin position="1"/>
        <end position="25"/>
    </location>
</feature>
<dbReference type="RefSeq" id="WP_008543703.1">
    <property type="nucleotide sequence ID" value="NZ_JH605013.1"/>
</dbReference>
<keyword evidence="1" id="KW-0732">Signal</keyword>
<dbReference type="PANTHER" id="PTHR35535">
    <property type="entry name" value="HEAT SHOCK PROTEIN HSLJ"/>
    <property type="match status" value="1"/>
</dbReference>
<dbReference type="Proteomes" id="UP000004956">
    <property type="component" value="Unassembled WGS sequence"/>
</dbReference>
<dbReference type="OrthoDB" id="423130at2"/>
<dbReference type="InterPro" id="IPR038670">
    <property type="entry name" value="HslJ-like_sf"/>
</dbReference>
<name>H3KHU1_9BURK</name>
<dbReference type="PROSITE" id="PS51257">
    <property type="entry name" value="PROKAR_LIPOPROTEIN"/>
    <property type="match status" value="1"/>
</dbReference>
<organism evidence="3 4">
    <name type="scientific">Sutterella parvirubra YIT 11816</name>
    <dbReference type="NCBI Taxonomy" id="762967"/>
    <lineage>
        <taxon>Bacteria</taxon>
        <taxon>Pseudomonadati</taxon>
        <taxon>Pseudomonadota</taxon>
        <taxon>Betaproteobacteria</taxon>
        <taxon>Burkholderiales</taxon>
        <taxon>Sutterellaceae</taxon>
        <taxon>Sutterella</taxon>
    </lineage>
</organism>
<dbReference type="PANTHER" id="PTHR35535:SF1">
    <property type="entry name" value="HEAT SHOCK PROTEIN HSLJ"/>
    <property type="match status" value="1"/>
</dbReference>
<dbReference type="Pfam" id="PF03724">
    <property type="entry name" value="META"/>
    <property type="match status" value="1"/>
</dbReference>
<gene>
    <name evidence="3" type="ORF">HMPREF9440_02337</name>
</gene>
<reference evidence="3 4" key="1">
    <citation type="submission" date="2011-11" db="EMBL/GenBank/DDBJ databases">
        <authorList>
            <person name="Weinstock G."/>
            <person name="Sodergren E."/>
            <person name="Clifton S."/>
            <person name="Fulton L."/>
            <person name="Fulton B."/>
            <person name="Courtney L."/>
            <person name="Fronick C."/>
            <person name="Harrison M."/>
            <person name="Strong C."/>
            <person name="Farmer C."/>
            <person name="Delahaunty K."/>
            <person name="Markovic C."/>
            <person name="Hall O."/>
            <person name="Minx P."/>
            <person name="Tomlinson C."/>
            <person name="Mitreva M."/>
            <person name="Hou S."/>
            <person name="Chen J."/>
            <person name="Wollam A."/>
            <person name="Pepin K.H."/>
            <person name="Johnson M."/>
            <person name="Bhonagiri V."/>
            <person name="Zhang X."/>
            <person name="Suruliraj S."/>
            <person name="Warren W."/>
            <person name="Chinwalla A."/>
            <person name="Mardis E.R."/>
            <person name="Wilson R.K."/>
        </authorList>
    </citation>
    <scope>NUCLEOTIDE SEQUENCE [LARGE SCALE GENOMIC DNA]</scope>
    <source>
        <strain evidence="3 4">YIT 11816</strain>
    </source>
</reference>
<evidence type="ECO:0000313" key="4">
    <source>
        <dbReference type="Proteomes" id="UP000004956"/>
    </source>
</evidence>
<dbReference type="InterPro" id="IPR005184">
    <property type="entry name" value="DUF306_Meta_HslJ"/>
</dbReference>
<dbReference type="InterPro" id="IPR053147">
    <property type="entry name" value="Hsp_HslJ-like"/>
</dbReference>
<evidence type="ECO:0000256" key="1">
    <source>
        <dbReference type="SAM" id="SignalP"/>
    </source>
</evidence>
<evidence type="ECO:0000259" key="2">
    <source>
        <dbReference type="Pfam" id="PF03724"/>
    </source>
</evidence>
<feature type="chain" id="PRO_5003588982" evidence="1">
    <location>
        <begin position="26"/>
        <end position="138"/>
    </location>
</feature>
<dbReference type="Gene3D" id="2.40.128.270">
    <property type="match status" value="1"/>
</dbReference>
<feature type="domain" description="DUF306" evidence="2">
    <location>
        <begin position="44"/>
        <end position="114"/>
    </location>
</feature>
<dbReference type="EMBL" id="AFBQ01000353">
    <property type="protein sequence ID" value="EHY30316.1"/>
    <property type="molecule type" value="Genomic_DNA"/>
</dbReference>
<dbReference type="PATRIC" id="fig|762967.3.peg.1845"/>
<keyword evidence="4" id="KW-1185">Reference proteome</keyword>
<accession>H3KHU1</accession>
<dbReference type="HOGENOM" id="CLU_075808_6_3_4"/>
<dbReference type="AlphaFoldDB" id="H3KHU1"/>
<evidence type="ECO:0000313" key="3">
    <source>
        <dbReference type="EMBL" id="EHY30316.1"/>
    </source>
</evidence>
<dbReference type="STRING" id="762967.HMPREF9440_02337"/>
<sequence length="138" mass="14494">MKRITLAGAAAAALLLSACSTPTQPTLIDPTSLEGQTFRWALGETSTGQTPMVVFGKDGRLSGFAGCNRIMGSWKAEGTGLSFLQVATTRMMCDADAMKTEEKFLGYLRDATGAVATPAGVDFVNAEGKVLVNLEKVN</sequence>